<dbReference type="InterPro" id="IPR003661">
    <property type="entry name" value="HisK_dim/P_dom"/>
</dbReference>
<dbReference type="Pfam" id="PF02518">
    <property type="entry name" value="HATPase_c"/>
    <property type="match status" value="1"/>
</dbReference>
<keyword evidence="12 13" id="KW-0472">Membrane</keyword>
<dbReference type="GO" id="GO:0000156">
    <property type="term" value="F:phosphorelay response regulator activity"/>
    <property type="evidence" value="ECO:0007669"/>
    <property type="project" value="TreeGrafter"/>
</dbReference>
<evidence type="ECO:0000256" key="9">
    <source>
        <dbReference type="ARBA" id="ARBA00022840"/>
    </source>
</evidence>
<evidence type="ECO:0000256" key="12">
    <source>
        <dbReference type="ARBA" id="ARBA00023136"/>
    </source>
</evidence>
<dbReference type="PANTHER" id="PTHR42878">
    <property type="entry name" value="TWO-COMPONENT HISTIDINE KINASE"/>
    <property type="match status" value="1"/>
</dbReference>
<keyword evidence="11" id="KW-0902">Two-component regulatory system</keyword>
<dbReference type="PROSITE" id="PS50109">
    <property type="entry name" value="HIS_KIN"/>
    <property type="match status" value="1"/>
</dbReference>
<feature type="domain" description="Histidine kinase" evidence="14">
    <location>
        <begin position="371"/>
        <end position="587"/>
    </location>
</feature>
<dbReference type="AlphaFoldDB" id="A0A4R6IM94"/>
<dbReference type="Gene3D" id="3.30.450.20">
    <property type="entry name" value="PAS domain"/>
    <property type="match status" value="1"/>
</dbReference>
<evidence type="ECO:0000313" key="15">
    <source>
        <dbReference type="EMBL" id="TDO23065.1"/>
    </source>
</evidence>
<dbReference type="SMART" id="SM00388">
    <property type="entry name" value="HisKA"/>
    <property type="match status" value="1"/>
</dbReference>
<keyword evidence="4" id="KW-0597">Phosphoprotein</keyword>
<evidence type="ECO:0000256" key="11">
    <source>
        <dbReference type="ARBA" id="ARBA00023012"/>
    </source>
</evidence>
<dbReference type="SMART" id="SM00387">
    <property type="entry name" value="HATPase_c"/>
    <property type="match status" value="1"/>
</dbReference>
<dbReference type="Gene3D" id="3.30.565.10">
    <property type="entry name" value="Histidine kinase-like ATPase, C-terminal domain"/>
    <property type="match status" value="1"/>
</dbReference>
<keyword evidence="7" id="KW-0547">Nucleotide-binding</keyword>
<dbReference type="GO" id="GO:0007234">
    <property type="term" value="P:osmosensory signaling via phosphorelay pathway"/>
    <property type="evidence" value="ECO:0007669"/>
    <property type="project" value="TreeGrafter"/>
</dbReference>
<dbReference type="SUPFAM" id="SSF47384">
    <property type="entry name" value="Homodimeric domain of signal transducing histidine kinase"/>
    <property type="match status" value="1"/>
</dbReference>
<dbReference type="GO" id="GO:0016020">
    <property type="term" value="C:membrane"/>
    <property type="evidence" value="ECO:0007669"/>
    <property type="project" value="UniProtKB-SubCell"/>
</dbReference>
<evidence type="ECO:0000313" key="16">
    <source>
        <dbReference type="Proteomes" id="UP000295499"/>
    </source>
</evidence>
<evidence type="ECO:0000256" key="8">
    <source>
        <dbReference type="ARBA" id="ARBA00022777"/>
    </source>
</evidence>
<feature type="transmembrane region" description="Helical" evidence="13">
    <location>
        <begin position="181"/>
        <end position="199"/>
    </location>
</feature>
<dbReference type="PRINTS" id="PR00344">
    <property type="entry name" value="BCTRLSENSOR"/>
</dbReference>
<comment type="catalytic activity">
    <reaction evidence="1">
        <text>ATP + protein L-histidine = ADP + protein N-phospho-L-histidine.</text>
        <dbReference type="EC" id="2.7.13.3"/>
    </reaction>
</comment>
<feature type="transmembrane region" description="Helical" evidence="13">
    <location>
        <begin position="145"/>
        <end position="169"/>
    </location>
</feature>
<feature type="transmembrane region" description="Helical" evidence="13">
    <location>
        <begin position="34"/>
        <end position="53"/>
    </location>
</feature>
<proteinExistence type="predicted"/>
<dbReference type="SUPFAM" id="SSF55874">
    <property type="entry name" value="ATPase domain of HSP90 chaperone/DNA topoisomerase II/histidine kinase"/>
    <property type="match status" value="1"/>
</dbReference>
<dbReference type="InterPro" id="IPR036890">
    <property type="entry name" value="HATPase_C_sf"/>
</dbReference>
<dbReference type="GO" id="GO:0000155">
    <property type="term" value="F:phosphorelay sensor kinase activity"/>
    <property type="evidence" value="ECO:0007669"/>
    <property type="project" value="InterPro"/>
</dbReference>
<comment type="caution">
    <text evidence="15">The sequence shown here is derived from an EMBL/GenBank/DDBJ whole genome shotgun (WGS) entry which is preliminary data.</text>
</comment>
<dbReference type="InterPro" id="IPR005467">
    <property type="entry name" value="His_kinase_dom"/>
</dbReference>
<keyword evidence="6 13" id="KW-0812">Transmembrane</keyword>
<organism evidence="15 16">
    <name type="scientific">Pedobacter duraquae</name>
    <dbReference type="NCBI Taxonomy" id="425511"/>
    <lineage>
        <taxon>Bacteria</taxon>
        <taxon>Pseudomonadati</taxon>
        <taxon>Bacteroidota</taxon>
        <taxon>Sphingobacteriia</taxon>
        <taxon>Sphingobacteriales</taxon>
        <taxon>Sphingobacteriaceae</taxon>
        <taxon>Pedobacter</taxon>
    </lineage>
</organism>
<evidence type="ECO:0000256" key="13">
    <source>
        <dbReference type="SAM" id="Phobius"/>
    </source>
</evidence>
<dbReference type="CDD" id="cd00130">
    <property type="entry name" value="PAS"/>
    <property type="match status" value="1"/>
</dbReference>
<name>A0A4R6IM94_9SPHI</name>
<feature type="transmembrane region" description="Helical" evidence="13">
    <location>
        <begin position="100"/>
        <end position="117"/>
    </location>
</feature>
<dbReference type="InterPro" id="IPR036097">
    <property type="entry name" value="HisK_dim/P_sf"/>
</dbReference>
<dbReference type="InterPro" id="IPR035965">
    <property type="entry name" value="PAS-like_dom_sf"/>
</dbReference>
<comment type="subcellular location">
    <subcellularLocation>
        <location evidence="2">Membrane</location>
        <topology evidence="2">Multi-pass membrane protein</topology>
    </subcellularLocation>
</comment>
<dbReference type="EC" id="2.7.13.3" evidence="3"/>
<dbReference type="Gene3D" id="1.10.287.130">
    <property type="match status" value="1"/>
</dbReference>
<dbReference type="InterPro" id="IPR031621">
    <property type="entry name" value="HisKA_7TM"/>
</dbReference>
<reference evidence="15 16" key="1">
    <citation type="submission" date="2019-03" db="EMBL/GenBank/DDBJ databases">
        <title>Genomic Encyclopedia of Archaeal and Bacterial Type Strains, Phase II (KMG-II): from individual species to whole genera.</title>
        <authorList>
            <person name="Goeker M."/>
        </authorList>
    </citation>
    <scope>NUCLEOTIDE SEQUENCE [LARGE SCALE GENOMIC DNA]</scope>
    <source>
        <strain evidence="15 16">DSM 19034</strain>
    </source>
</reference>
<dbReference type="GO" id="GO:0030295">
    <property type="term" value="F:protein kinase activator activity"/>
    <property type="evidence" value="ECO:0007669"/>
    <property type="project" value="TreeGrafter"/>
</dbReference>
<evidence type="ECO:0000256" key="4">
    <source>
        <dbReference type="ARBA" id="ARBA00022553"/>
    </source>
</evidence>
<dbReference type="InterPro" id="IPR000014">
    <property type="entry name" value="PAS"/>
</dbReference>
<evidence type="ECO:0000259" key="14">
    <source>
        <dbReference type="PROSITE" id="PS50109"/>
    </source>
</evidence>
<dbReference type="InterPro" id="IPR003594">
    <property type="entry name" value="HATPase_dom"/>
</dbReference>
<keyword evidence="16" id="KW-1185">Reference proteome</keyword>
<keyword evidence="8 15" id="KW-0418">Kinase</keyword>
<evidence type="ECO:0000256" key="3">
    <source>
        <dbReference type="ARBA" id="ARBA00012438"/>
    </source>
</evidence>
<evidence type="ECO:0000256" key="1">
    <source>
        <dbReference type="ARBA" id="ARBA00000085"/>
    </source>
</evidence>
<keyword evidence="10 13" id="KW-1133">Transmembrane helix</keyword>
<dbReference type="Pfam" id="PF13426">
    <property type="entry name" value="PAS_9"/>
    <property type="match status" value="1"/>
</dbReference>
<dbReference type="GO" id="GO:0005524">
    <property type="term" value="F:ATP binding"/>
    <property type="evidence" value="ECO:0007669"/>
    <property type="project" value="UniProtKB-KW"/>
</dbReference>
<evidence type="ECO:0000256" key="10">
    <source>
        <dbReference type="ARBA" id="ARBA00022989"/>
    </source>
</evidence>
<dbReference type="Pfam" id="PF16927">
    <property type="entry name" value="HisKA_7TM"/>
    <property type="match status" value="1"/>
</dbReference>
<feature type="transmembrane region" description="Helical" evidence="13">
    <location>
        <begin position="211"/>
        <end position="228"/>
    </location>
</feature>
<protein>
    <recommendedName>
        <fullName evidence="3">histidine kinase</fullName>
        <ecNumber evidence="3">2.7.13.3</ecNumber>
    </recommendedName>
</protein>
<dbReference type="SUPFAM" id="SSF55785">
    <property type="entry name" value="PYP-like sensor domain (PAS domain)"/>
    <property type="match status" value="1"/>
</dbReference>
<feature type="transmembrane region" description="Helical" evidence="13">
    <location>
        <begin position="6"/>
        <end position="27"/>
    </location>
</feature>
<dbReference type="PANTHER" id="PTHR42878:SF7">
    <property type="entry name" value="SENSOR HISTIDINE KINASE GLRK"/>
    <property type="match status" value="1"/>
</dbReference>
<evidence type="ECO:0000256" key="7">
    <source>
        <dbReference type="ARBA" id="ARBA00022741"/>
    </source>
</evidence>
<keyword evidence="9" id="KW-0067">ATP-binding</keyword>
<dbReference type="OrthoDB" id="9810447at2"/>
<dbReference type="InterPro" id="IPR004358">
    <property type="entry name" value="Sig_transdc_His_kin-like_C"/>
</dbReference>
<dbReference type="Proteomes" id="UP000295499">
    <property type="component" value="Unassembled WGS sequence"/>
</dbReference>
<evidence type="ECO:0000256" key="6">
    <source>
        <dbReference type="ARBA" id="ARBA00022692"/>
    </source>
</evidence>
<evidence type="ECO:0000256" key="2">
    <source>
        <dbReference type="ARBA" id="ARBA00004141"/>
    </source>
</evidence>
<dbReference type="CDD" id="cd00082">
    <property type="entry name" value="HisKA"/>
    <property type="match status" value="1"/>
</dbReference>
<accession>A0A4R6IM94</accession>
<feature type="transmembrane region" description="Helical" evidence="13">
    <location>
        <begin position="65"/>
        <end position="88"/>
    </location>
</feature>
<dbReference type="InterPro" id="IPR050351">
    <property type="entry name" value="BphY/WalK/GraS-like"/>
</dbReference>
<evidence type="ECO:0000256" key="5">
    <source>
        <dbReference type="ARBA" id="ARBA00022679"/>
    </source>
</evidence>
<sequence length="593" mass="67490">MEFTFNTYALILIVCGALTLFLSYYVYKKEGGAVRWFGLMMLSNGIWSVAYGFELASSTLDQMKFFTNIEYLGIATLPINWFFFCVELSGQSKWIKSNRNIALFLIVPVITILLEWTNKYHHLHYKALHLSLESDFPMVAIEPGISYRIFTAYFYILLAIGGYLLLVKFRKADAIYKKQNYSILIAALIPWIANISYLLGFRPLGNLDVTPFAFITTILLIFLGIYRFKLFDILPVAREKVLELMQDGFMVLDKHNRVIDYNIAFKKYTGDLKSNEIIGREISEIFPGETFLIKSITENRSGKSELVLQTATGTFDIEADIRYLNENKLNNEATIVKFQDLTNLRHEARKIKEQADELQELNQLKDRIFSIIAHDLRGPLVNLSEVLKMIANDVISIDEFKDILPTLSKDILYTTDLLENILHWSRSQLKGYGINKEYFDLKGMIINEIDYHLPSAKAKDITIIQDVFPGQGVYADMLMIQIVVRNILNNAIKFCNPGSTIEVYATYSRDGHMVLCIKDNGIGMSPEFLANLFDGKSVSSRGTMNEKGTGLGMVVCREFMLRNDGDISATSTLGKGTTFYISIPIEEKILADV</sequence>
<gene>
    <name evidence="15" type="ORF">CLV32_2051</name>
</gene>
<dbReference type="EMBL" id="SNWM01000002">
    <property type="protein sequence ID" value="TDO23065.1"/>
    <property type="molecule type" value="Genomic_DNA"/>
</dbReference>
<dbReference type="RefSeq" id="WP_133554938.1">
    <property type="nucleotide sequence ID" value="NZ_SNWM01000002.1"/>
</dbReference>
<keyword evidence="5" id="KW-0808">Transferase</keyword>